<dbReference type="Pfam" id="PF07596">
    <property type="entry name" value="SBP_bac_10"/>
    <property type="match status" value="1"/>
</dbReference>
<dbReference type="EMBL" id="JAGKQQ010000002">
    <property type="protein sequence ID" value="MBP3960844.1"/>
    <property type="molecule type" value="Genomic_DNA"/>
</dbReference>
<evidence type="ECO:0000259" key="2">
    <source>
        <dbReference type="Pfam" id="PF07596"/>
    </source>
</evidence>
<dbReference type="InterPro" id="IPR027558">
    <property type="entry name" value="Pre_pil_HX9DG_C"/>
</dbReference>
<feature type="transmembrane region" description="Helical" evidence="1">
    <location>
        <begin position="12"/>
        <end position="35"/>
    </location>
</feature>
<keyword evidence="1" id="KW-0812">Transmembrane</keyword>
<sequence>MTRFIRRQRPAFTLIELLVVIAIIAILIGLLLPAVQKVREAAARLKCQNNLKQIGLALHNYESSTGHFPPNGVYPVGATAPDSYSALARILPYVEQANLYQLVDLSAAANAQTAVTSQRIPIYLCPSEVNDRAKPGSTPTAITRYPLNYAANVGSWLVWNPTTGQGGDGAVTLTSNPNGGTRISDFTDGTSNTVGFGEVKAYGAYLLGGAPTVAPPSDPAGQLALGGALKTDATHTGWTEGQTFHNGVTFVQTPNTVVTFSSAGTNYTVDYVSSRDGSSATAPSYAAMTARSYHTNLVNVVLMDGSVRSVASSVSLLAWRAAGTRNGGEVIGLN</sequence>
<keyword evidence="4" id="KW-1185">Reference proteome</keyword>
<dbReference type="NCBIfam" id="TIGR04294">
    <property type="entry name" value="pre_pil_HX9DG"/>
    <property type="match status" value="1"/>
</dbReference>
<dbReference type="PANTHER" id="PTHR30093">
    <property type="entry name" value="GENERAL SECRETION PATHWAY PROTEIN G"/>
    <property type="match status" value="1"/>
</dbReference>
<dbReference type="NCBIfam" id="TIGR02532">
    <property type="entry name" value="IV_pilin_GFxxxE"/>
    <property type="match status" value="1"/>
</dbReference>
<dbReference type="InterPro" id="IPR011453">
    <property type="entry name" value="DUF1559"/>
</dbReference>
<keyword evidence="1" id="KW-1133">Transmembrane helix</keyword>
<protein>
    <submittedName>
        <fullName evidence="3">DUF1559 domain-containing protein</fullName>
    </submittedName>
</protein>
<dbReference type="Gene3D" id="3.30.700.10">
    <property type="entry name" value="Glycoprotein, Type 4 Pilin"/>
    <property type="match status" value="1"/>
</dbReference>
<dbReference type="InterPro" id="IPR045584">
    <property type="entry name" value="Pilin-like"/>
</dbReference>
<dbReference type="PANTHER" id="PTHR30093:SF2">
    <property type="entry name" value="TYPE II SECRETION SYSTEM PROTEIN H"/>
    <property type="match status" value="1"/>
</dbReference>
<evidence type="ECO:0000256" key="1">
    <source>
        <dbReference type="SAM" id="Phobius"/>
    </source>
</evidence>
<reference evidence="3 4" key="1">
    <citation type="submission" date="2021-04" db="EMBL/GenBank/DDBJ databases">
        <authorList>
            <person name="Ivanova A."/>
        </authorList>
    </citation>
    <scope>NUCLEOTIDE SEQUENCE [LARGE SCALE GENOMIC DNA]</scope>
    <source>
        <strain evidence="3 4">G18</strain>
    </source>
</reference>
<accession>A0ABS5C4H9</accession>
<comment type="caution">
    <text evidence="3">The sequence shown here is derived from an EMBL/GenBank/DDBJ whole genome shotgun (WGS) entry which is preliminary data.</text>
</comment>
<organism evidence="3 4">
    <name type="scientific">Gemmata palustris</name>
    <dbReference type="NCBI Taxonomy" id="2822762"/>
    <lineage>
        <taxon>Bacteria</taxon>
        <taxon>Pseudomonadati</taxon>
        <taxon>Planctomycetota</taxon>
        <taxon>Planctomycetia</taxon>
        <taxon>Gemmatales</taxon>
        <taxon>Gemmataceae</taxon>
        <taxon>Gemmata</taxon>
    </lineage>
</organism>
<name>A0ABS5C4H9_9BACT</name>
<evidence type="ECO:0000313" key="3">
    <source>
        <dbReference type="EMBL" id="MBP3960844.1"/>
    </source>
</evidence>
<proteinExistence type="predicted"/>
<feature type="domain" description="DUF1559" evidence="2">
    <location>
        <begin position="36"/>
        <end position="314"/>
    </location>
</feature>
<gene>
    <name evidence="3" type="ORF">J8F10_36950</name>
</gene>
<dbReference type="RefSeq" id="WP_210663281.1">
    <property type="nucleotide sequence ID" value="NZ_JAGKQQ010000002.1"/>
</dbReference>
<dbReference type="Pfam" id="PF07963">
    <property type="entry name" value="N_methyl"/>
    <property type="match status" value="1"/>
</dbReference>
<keyword evidence="1" id="KW-0472">Membrane</keyword>
<evidence type="ECO:0000313" key="4">
    <source>
        <dbReference type="Proteomes" id="UP000676565"/>
    </source>
</evidence>
<dbReference type="SUPFAM" id="SSF54523">
    <property type="entry name" value="Pili subunits"/>
    <property type="match status" value="1"/>
</dbReference>
<dbReference type="InterPro" id="IPR012902">
    <property type="entry name" value="N_methyl_site"/>
</dbReference>
<dbReference type="Proteomes" id="UP000676565">
    <property type="component" value="Unassembled WGS sequence"/>
</dbReference>